<evidence type="ECO:0000256" key="15">
    <source>
        <dbReference type="PIRSR" id="PIRSR036497-2"/>
    </source>
</evidence>
<dbReference type="PANTHER" id="PTHR43070">
    <property type="match status" value="1"/>
</dbReference>
<evidence type="ECO:0000256" key="16">
    <source>
        <dbReference type="RuleBase" id="RU004171"/>
    </source>
</evidence>
<dbReference type="Gene3D" id="3.30.360.10">
    <property type="entry name" value="Dihydrodipicolinate Reductase, domain 2"/>
    <property type="match status" value="1"/>
</dbReference>
<dbReference type="GO" id="GO:0050661">
    <property type="term" value="F:NADP binding"/>
    <property type="evidence" value="ECO:0007669"/>
    <property type="project" value="InterPro"/>
</dbReference>
<keyword evidence="20" id="KW-1185">Reference proteome</keyword>
<gene>
    <name evidence="19" type="ORF">SAMN02745674_02093</name>
</gene>
<sequence>MNVAVQAVPRTSSAAAPPARLALLGTGNVGGEVLARLEQLGRVPGGGWSLVHVRNSRACISDRAGLRPTDAGERVRGQAIAAGALPEVPEALGHDGLRIIIDATASDAIAARHAEWLAAGIHVVTACKLGQGTSLERWRSIRAAADRGGAVYGDAATVGAGLPLIRSIRELVAGGDRILGIAGVLSGSLAWLFNHYDGLRPFSGFVRQARHAGYTEPDPREDLSGEDVRRKILILARSAGHELEEHDVRVESLVPQALARLAQGEVDASLAMLDGDMRARFADARKSGCSLRFVARLDQSCARVGLEALAADDPLAAGAGTDNRLAIEADRYRGQPLVIQGPGAGAAVTAAALVDDMLRIIRGPASHH</sequence>
<evidence type="ECO:0000256" key="8">
    <source>
        <dbReference type="ARBA" id="ARBA00022857"/>
    </source>
</evidence>
<dbReference type="Gene3D" id="3.40.50.720">
    <property type="entry name" value="NAD(P)-binding Rossmann-like Domain"/>
    <property type="match status" value="1"/>
</dbReference>
<comment type="catalytic activity">
    <reaction evidence="12">
        <text>L-homoserine + NAD(+) = L-aspartate 4-semialdehyde + NADH + H(+)</text>
        <dbReference type="Rhea" id="RHEA:15757"/>
        <dbReference type="ChEBI" id="CHEBI:15378"/>
        <dbReference type="ChEBI" id="CHEBI:57476"/>
        <dbReference type="ChEBI" id="CHEBI:57540"/>
        <dbReference type="ChEBI" id="CHEBI:57945"/>
        <dbReference type="ChEBI" id="CHEBI:537519"/>
        <dbReference type="EC" id="1.1.1.3"/>
    </reaction>
    <physiologicalReaction direction="right-to-left" evidence="12">
        <dbReference type="Rhea" id="RHEA:15759"/>
    </physiologicalReaction>
</comment>
<dbReference type="Pfam" id="PF03447">
    <property type="entry name" value="NAD_binding_3"/>
    <property type="match status" value="1"/>
</dbReference>
<reference evidence="19 20" key="1">
    <citation type="submission" date="2017-02" db="EMBL/GenBank/DDBJ databases">
        <authorList>
            <person name="Peterson S.W."/>
        </authorList>
    </citation>
    <scope>NUCLEOTIDE SEQUENCE [LARGE SCALE GENOMIC DNA]</scope>
    <source>
        <strain evidence="19 20">DSM 21749</strain>
    </source>
</reference>
<keyword evidence="8 13" id="KW-0521">NADP</keyword>
<evidence type="ECO:0000256" key="3">
    <source>
        <dbReference type="ARBA" id="ARBA00005062"/>
    </source>
</evidence>
<dbReference type="Proteomes" id="UP000190061">
    <property type="component" value="Unassembled WGS sequence"/>
</dbReference>
<keyword evidence="6 13" id="KW-0028">Amino-acid biosynthesis</keyword>
<dbReference type="PROSITE" id="PS01042">
    <property type="entry name" value="HOMOSER_DHGENASE"/>
    <property type="match status" value="1"/>
</dbReference>
<dbReference type="InterPro" id="IPR001342">
    <property type="entry name" value="HDH_cat"/>
</dbReference>
<dbReference type="InterPro" id="IPR022697">
    <property type="entry name" value="HDH_short"/>
</dbReference>
<dbReference type="GO" id="GO:0009089">
    <property type="term" value="P:lysine biosynthetic process via diaminopimelate"/>
    <property type="evidence" value="ECO:0007669"/>
    <property type="project" value="UniProtKB-ARBA"/>
</dbReference>
<evidence type="ECO:0000256" key="13">
    <source>
        <dbReference type="PIRNR" id="PIRNR036497"/>
    </source>
</evidence>
<comment type="pathway">
    <text evidence="2">Amino-acid biosynthesis; L-threonine biosynthesis; L-threonine from L-aspartate: step 3/5.</text>
</comment>
<comment type="pathway">
    <text evidence="3">Amino-acid biosynthesis; L-methionine biosynthesis via de novo pathway; L-homoserine from L-aspartate: step 3/3.</text>
</comment>
<feature type="binding site" evidence="15">
    <location>
        <position position="216"/>
    </location>
    <ligand>
        <name>L-homoserine</name>
        <dbReference type="ChEBI" id="CHEBI:57476"/>
    </ligand>
</feature>
<comment type="catalytic activity">
    <reaction evidence="11">
        <text>L-homoserine + NADP(+) = L-aspartate 4-semialdehyde + NADPH + H(+)</text>
        <dbReference type="Rhea" id="RHEA:15761"/>
        <dbReference type="ChEBI" id="CHEBI:15378"/>
        <dbReference type="ChEBI" id="CHEBI:57476"/>
        <dbReference type="ChEBI" id="CHEBI:57783"/>
        <dbReference type="ChEBI" id="CHEBI:58349"/>
        <dbReference type="ChEBI" id="CHEBI:537519"/>
        <dbReference type="EC" id="1.1.1.3"/>
    </reaction>
    <physiologicalReaction direction="right-to-left" evidence="11">
        <dbReference type="Rhea" id="RHEA:15763"/>
    </physiologicalReaction>
</comment>
<dbReference type="GO" id="GO:0004412">
    <property type="term" value="F:homoserine dehydrogenase activity"/>
    <property type="evidence" value="ECO:0007669"/>
    <property type="project" value="UniProtKB-EC"/>
</dbReference>
<protein>
    <recommendedName>
        <fullName evidence="5 13">Homoserine dehydrogenase</fullName>
        <shortName evidence="13">HDH</shortName>
        <ecNumber evidence="5 13">1.1.1.3</ecNumber>
    </recommendedName>
</protein>
<keyword evidence="9 13" id="KW-0560">Oxidoreductase</keyword>
<feature type="domain" description="Homoserine dehydrogenase catalytic" evidence="17">
    <location>
        <begin position="163"/>
        <end position="358"/>
    </location>
</feature>
<keyword evidence="7 13" id="KW-0791">Threonine biosynthesis</keyword>
<evidence type="ECO:0000256" key="4">
    <source>
        <dbReference type="ARBA" id="ARBA00006753"/>
    </source>
</evidence>
<dbReference type="EMBL" id="FUXP01000008">
    <property type="protein sequence ID" value="SKA13796.1"/>
    <property type="molecule type" value="Genomic_DNA"/>
</dbReference>
<dbReference type="STRING" id="1122188.SAMN02745674_02093"/>
<evidence type="ECO:0000256" key="9">
    <source>
        <dbReference type="ARBA" id="ARBA00023002"/>
    </source>
</evidence>
<evidence type="ECO:0000256" key="10">
    <source>
        <dbReference type="ARBA" id="ARBA00023167"/>
    </source>
</evidence>
<dbReference type="InterPro" id="IPR036291">
    <property type="entry name" value="NAD(P)-bd_dom_sf"/>
</dbReference>
<feature type="active site" description="Proton donor" evidence="14">
    <location>
        <position position="231"/>
    </location>
</feature>
<dbReference type="EC" id="1.1.1.3" evidence="5 13"/>
<dbReference type="UniPathway" id="UPA00051">
    <property type="reaction ID" value="UER00465"/>
</dbReference>
<evidence type="ECO:0000256" key="5">
    <source>
        <dbReference type="ARBA" id="ARBA00013213"/>
    </source>
</evidence>
<dbReference type="GO" id="GO:0009090">
    <property type="term" value="P:homoserine biosynthetic process"/>
    <property type="evidence" value="ECO:0007669"/>
    <property type="project" value="UniProtKB-ARBA"/>
</dbReference>
<evidence type="ECO:0000256" key="14">
    <source>
        <dbReference type="PIRSR" id="PIRSR036497-1"/>
    </source>
</evidence>
<name>A0A1T4RDD1_9GAMM</name>
<dbReference type="AlphaFoldDB" id="A0A1T4RDD1"/>
<evidence type="ECO:0000313" key="19">
    <source>
        <dbReference type="EMBL" id="SKA13796.1"/>
    </source>
</evidence>
<evidence type="ECO:0000256" key="7">
    <source>
        <dbReference type="ARBA" id="ARBA00022697"/>
    </source>
</evidence>
<dbReference type="RefSeq" id="WP_078758664.1">
    <property type="nucleotide sequence ID" value="NZ_FUXP01000008.1"/>
</dbReference>
<comment type="cofactor">
    <cofactor evidence="1">
        <name>a metal cation</name>
        <dbReference type="ChEBI" id="CHEBI:25213"/>
    </cofactor>
</comment>
<dbReference type="InterPro" id="IPR005106">
    <property type="entry name" value="Asp/hSer_DH_NAD-bd"/>
</dbReference>
<dbReference type="SUPFAM" id="SSF51735">
    <property type="entry name" value="NAD(P)-binding Rossmann-fold domains"/>
    <property type="match status" value="1"/>
</dbReference>
<dbReference type="PIRSF" id="PIRSF036497">
    <property type="entry name" value="HDH_short"/>
    <property type="match status" value="1"/>
</dbReference>
<dbReference type="UniPathway" id="UPA00050">
    <property type="reaction ID" value="UER00063"/>
</dbReference>
<dbReference type="InterPro" id="IPR019811">
    <property type="entry name" value="HDH_CS"/>
</dbReference>
<organism evidence="19 20">
    <name type="scientific">Lysobacter spongiicola DSM 21749</name>
    <dbReference type="NCBI Taxonomy" id="1122188"/>
    <lineage>
        <taxon>Bacteria</taxon>
        <taxon>Pseudomonadati</taxon>
        <taxon>Pseudomonadota</taxon>
        <taxon>Gammaproteobacteria</taxon>
        <taxon>Lysobacterales</taxon>
        <taxon>Lysobacteraceae</taxon>
        <taxon>Novilysobacter</taxon>
    </lineage>
</organism>
<evidence type="ECO:0000256" key="1">
    <source>
        <dbReference type="ARBA" id="ARBA00001920"/>
    </source>
</evidence>
<evidence type="ECO:0000259" key="18">
    <source>
        <dbReference type="Pfam" id="PF03447"/>
    </source>
</evidence>
<comment type="similarity">
    <text evidence="4 13 16">Belongs to the homoserine dehydrogenase family.</text>
</comment>
<evidence type="ECO:0000256" key="6">
    <source>
        <dbReference type="ARBA" id="ARBA00022605"/>
    </source>
</evidence>
<evidence type="ECO:0000256" key="11">
    <source>
        <dbReference type="ARBA" id="ARBA00048841"/>
    </source>
</evidence>
<dbReference type="GO" id="GO:0009088">
    <property type="term" value="P:threonine biosynthetic process"/>
    <property type="evidence" value="ECO:0007669"/>
    <property type="project" value="UniProtKB-UniPathway"/>
</dbReference>
<feature type="domain" description="Aspartate/homoserine dehydrogenase NAD-binding" evidence="18">
    <location>
        <begin position="25"/>
        <end position="150"/>
    </location>
</feature>
<evidence type="ECO:0000256" key="12">
    <source>
        <dbReference type="ARBA" id="ARBA00049031"/>
    </source>
</evidence>
<dbReference type="InterPro" id="IPR011147">
    <property type="entry name" value="Bifunc_Aspkin/hSer_DH"/>
</dbReference>
<keyword evidence="10 13" id="KW-0486">Methionine biosynthesis</keyword>
<feature type="binding site" evidence="15">
    <location>
        <position position="104"/>
    </location>
    <ligand>
        <name>NADPH</name>
        <dbReference type="ChEBI" id="CHEBI:57783"/>
    </ligand>
</feature>
<dbReference type="FunFam" id="3.30.360.10:FF:000006">
    <property type="entry name" value="Bifunctional aspartokinase/homoserine dehydrogenase"/>
    <property type="match status" value="1"/>
</dbReference>
<dbReference type="SUPFAM" id="SSF55347">
    <property type="entry name" value="Glyceraldehyde-3-phosphate dehydrogenase-like, C-terminal domain"/>
    <property type="match status" value="1"/>
</dbReference>
<dbReference type="PANTHER" id="PTHR43070:SF5">
    <property type="entry name" value="HOMOSERINE DEHYDROGENASE"/>
    <property type="match status" value="1"/>
</dbReference>
<accession>A0A1T4RDD1</accession>
<evidence type="ECO:0000313" key="20">
    <source>
        <dbReference type="Proteomes" id="UP000190061"/>
    </source>
</evidence>
<evidence type="ECO:0000259" key="17">
    <source>
        <dbReference type="Pfam" id="PF00742"/>
    </source>
</evidence>
<dbReference type="Pfam" id="PF00742">
    <property type="entry name" value="Homoserine_dh"/>
    <property type="match status" value="1"/>
</dbReference>
<feature type="binding site" evidence="15">
    <location>
        <position position="128"/>
    </location>
    <ligand>
        <name>NADPH</name>
        <dbReference type="ChEBI" id="CHEBI:57783"/>
    </ligand>
</feature>
<dbReference type="GO" id="GO:0009086">
    <property type="term" value="P:methionine biosynthetic process"/>
    <property type="evidence" value="ECO:0007669"/>
    <property type="project" value="UniProtKB-KW"/>
</dbReference>
<proteinExistence type="inferred from homology"/>
<feature type="binding site" evidence="15">
    <location>
        <begin position="25"/>
        <end position="30"/>
    </location>
    <ligand>
        <name>NADP(+)</name>
        <dbReference type="ChEBI" id="CHEBI:58349"/>
    </ligand>
</feature>
<evidence type="ECO:0000256" key="2">
    <source>
        <dbReference type="ARBA" id="ARBA00005056"/>
    </source>
</evidence>